<evidence type="ECO:0000256" key="2">
    <source>
        <dbReference type="ARBA" id="ARBA00022737"/>
    </source>
</evidence>
<dbReference type="RefSeq" id="WP_261616555.1">
    <property type="nucleotide sequence ID" value="NZ_JALIDZ010000006.1"/>
</dbReference>
<dbReference type="InterPro" id="IPR009091">
    <property type="entry name" value="RCC1/BLIP-II"/>
</dbReference>
<dbReference type="Gene3D" id="2.130.10.30">
    <property type="entry name" value="Regulator of chromosome condensation 1/beta-lactamase-inhibitor protein II"/>
    <property type="match status" value="2"/>
</dbReference>
<feature type="domain" description="Bacterial Ig-like" evidence="4">
    <location>
        <begin position="482"/>
        <end position="565"/>
    </location>
</feature>
<dbReference type="Pfam" id="PF13540">
    <property type="entry name" value="RCC1_2"/>
    <property type="match status" value="1"/>
</dbReference>
<dbReference type="GO" id="GO:0005085">
    <property type="term" value="F:guanyl-nucleotide exchange factor activity"/>
    <property type="evidence" value="ECO:0007669"/>
    <property type="project" value="TreeGrafter"/>
</dbReference>
<evidence type="ECO:0000256" key="1">
    <source>
        <dbReference type="ARBA" id="ARBA00022658"/>
    </source>
</evidence>
<dbReference type="GO" id="GO:0005737">
    <property type="term" value="C:cytoplasm"/>
    <property type="evidence" value="ECO:0007669"/>
    <property type="project" value="TreeGrafter"/>
</dbReference>
<evidence type="ECO:0000259" key="4">
    <source>
        <dbReference type="Pfam" id="PF16640"/>
    </source>
</evidence>
<dbReference type="AlphaFoldDB" id="A0AAW5R0W3"/>
<dbReference type="Gene3D" id="2.60.40.10">
    <property type="entry name" value="Immunoglobulins"/>
    <property type="match status" value="1"/>
</dbReference>
<dbReference type="Pfam" id="PF25390">
    <property type="entry name" value="WD40_RLD"/>
    <property type="match status" value="1"/>
</dbReference>
<dbReference type="InterPro" id="IPR013783">
    <property type="entry name" value="Ig-like_fold"/>
</dbReference>
<keyword evidence="1" id="KW-0344">Guanine-nucleotide releasing factor</keyword>
<feature type="domain" description="RCC1-like" evidence="5">
    <location>
        <begin position="70"/>
        <end position="317"/>
    </location>
</feature>
<accession>A0AAW5R0W3</accession>
<evidence type="ECO:0000313" key="6">
    <source>
        <dbReference type="EMBL" id="MCT8972970.1"/>
    </source>
</evidence>
<keyword evidence="7" id="KW-1185">Reference proteome</keyword>
<sequence length="566" mass="56596">MLAATAVLPFGTAYAGATSTSLSASSARSAFGQPLTFSAVVTGGGPTGTVTIRKDGRTLGSGILEFLSTASSISTGGTHTCAVTASGGARCWGSNSFGKLGVGPAGDQTTPVPVSGLSSGVAAIAAGTNHTCALTEGGAVLCWGANGFGELGDGTTIDRNVPVAVRGLSGGVKAIAAGGYHSCAVLTTGAVRCWGRNVYGAIGDGTTTDRHGPVAVAGLADIQAVTTGLFHSCAMTDTGAASCWGSNSRGQIGDGTTTDRYRPVPVSGLSSGVADIVAGRGHTCAVTGTGAARCWGYNNMGQIGDGTTTERHAPVLVSGLTSGVTAVTGGDYHSCAVIGNGDARCWGYNGVGNLGDGTIVNRETPVAVSPGASGAVDIVAGSNHTCALTKTGAARCWGYNNAGQIGDGTITDRETPVAVDGYAAAGLLVSAGASFSTSALAAGTYAITARYAGDAGNDASVSSALTQVVDKGRTRTKLRIKPKRPRVGTTARMTVRVKARAPAAGKPVGKVVVKDGRKKLGKFKVRKGKASVRLRGLSAGRHKIKVVYQGNRNWKKSAGRKKLTVR</sequence>
<name>A0AAW5R0W3_9HYPH</name>
<keyword evidence="2" id="KW-0677">Repeat</keyword>
<dbReference type="PANTHER" id="PTHR45982:SF1">
    <property type="entry name" value="REGULATOR OF CHROMOSOME CONDENSATION"/>
    <property type="match status" value="1"/>
</dbReference>
<dbReference type="PANTHER" id="PTHR45982">
    <property type="entry name" value="REGULATOR OF CHROMOSOME CONDENSATION"/>
    <property type="match status" value="1"/>
</dbReference>
<protein>
    <submittedName>
        <fullName evidence="6">Ig-like domain repeat protein</fullName>
    </submittedName>
</protein>
<dbReference type="SUPFAM" id="SSF50985">
    <property type="entry name" value="RCC1/BLIP-II"/>
    <property type="match status" value="2"/>
</dbReference>
<dbReference type="PROSITE" id="PS50012">
    <property type="entry name" value="RCC1_3"/>
    <property type="match status" value="7"/>
</dbReference>
<dbReference type="InterPro" id="IPR000408">
    <property type="entry name" value="Reg_chr_condens"/>
</dbReference>
<feature type="signal peptide" evidence="3">
    <location>
        <begin position="1"/>
        <end position="15"/>
    </location>
</feature>
<reference evidence="6 7" key="1">
    <citation type="submission" date="2022-04" db="EMBL/GenBank/DDBJ databases">
        <authorList>
            <person name="Ye Y.-Q."/>
            <person name="Du Z.-J."/>
        </authorList>
    </citation>
    <scope>NUCLEOTIDE SEQUENCE [LARGE SCALE GENOMIC DNA]</scope>
    <source>
        <strain evidence="6 7">A6E488</strain>
    </source>
</reference>
<keyword evidence="3" id="KW-0732">Signal</keyword>
<dbReference type="InterPro" id="IPR051553">
    <property type="entry name" value="Ran_GTPase-activating"/>
</dbReference>
<feature type="chain" id="PRO_5043509929" evidence="3">
    <location>
        <begin position="16"/>
        <end position="566"/>
    </location>
</feature>
<proteinExistence type="predicted"/>
<dbReference type="InterPro" id="IPR058923">
    <property type="entry name" value="RCC1-like_dom"/>
</dbReference>
<dbReference type="InterPro" id="IPR032109">
    <property type="entry name" value="Big_3_5"/>
</dbReference>
<dbReference type="Pfam" id="PF16640">
    <property type="entry name" value="Big_3_5"/>
    <property type="match status" value="1"/>
</dbReference>
<gene>
    <name evidence="6" type="ORF">MUB46_13980</name>
</gene>
<evidence type="ECO:0000313" key="7">
    <source>
        <dbReference type="Proteomes" id="UP001320898"/>
    </source>
</evidence>
<evidence type="ECO:0000259" key="5">
    <source>
        <dbReference type="Pfam" id="PF25390"/>
    </source>
</evidence>
<dbReference type="EMBL" id="JALIDZ010000006">
    <property type="protein sequence ID" value="MCT8972970.1"/>
    <property type="molecule type" value="Genomic_DNA"/>
</dbReference>
<evidence type="ECO:0000256" key="3">
    <source>
        <dbReference type="SAM" id="SignalP"/>
    </source>
</evidence>
<organism evidence="6 7">
    <name type="scientific">Microbaculum marinisediminis</name>
    <dbReference type="NCBI Taxonomy" id="2931392"/>
    <lineage>
        <taxon>Bacteria</taxon>
        <taxon>Pseudomonadati</taxon>
        <taxon>Pseudomonadota</taxon>
        <taxon>Alphaproteobacteria</taxon>
        <taxon>Hyphomicrobiales</taxon>
        <taxon>Tepidamorphaceae</taxon>
        <taxon>Microbaculum</taxon>
    </lineage>
</organism>
<dbReference type="PRINTS" id="PR00633">
    <property type="entry name" value="RCCNDNSATION"/>
</dbReference>
<dbReference type="Proteomes" id="UP001320898">
    <property type="component" value="Unassembled WGS sequence"/>
</dbReference>
<comment type="caution">
    <text evidence="6">The sequence shown here is derived from an EMBL/GenBank/DDBJ whole genome shotgun (WGS) entry which is preliminary data.</text>
</comment>